<protein>
    <submittedName>
        <fullName evidence="2">Aste57867_1976 protein</fullName>
    </submittedName>
</protein>
<dbReference type="Gene3D" id="1.25.40.20">
    <property type="entry name" value="Ankyrin repeat-containing domain"/>
    <property type="match status" value="1"/>
</dbReference>
<dbReference type="InterPro" id="IPR052050">
    <property type="entry name" value="SecEffector_AnkRepeat"/>
</dbReference>
<dbReference type="SUPFAM" id="SSF48403">
    <property type="entry name" value="Ankyrin repeat"/>
    <property type="match status" value="1"/>
</dbReference>
<dbReference type="EMBL" id="CAADRA010000190">
    <property type="protein sequence ID" value="VFT79181.1"/>
    <property type="molecule type" value="Genomic_DNA"/>
</dbReference>
<proteinExistence type="predicted"/>
<name>A0A485KAS8_9STRA</name>
<organism evidence="2 3">
    <name type="scientific">Aphanomyces stellatus</name>
    <dbReference type="NCBI Taxonomy" id="120398"/>
    <lineage>
        <taxon>Eukaryota</taxon>
        <taxon>Sar</taxon>
        <taxon>Stramenopiles</taxon>
        <taxon>Oomycota</taxon>
        <taxon>Saprolegniomycetes</taxon>
        <taxon>Saprolegniales</taxon>
        <taxon>Verrucalvaceae</taxon>
        <taxon>Aphanomyces</taxon>
    </lineage>
</organism>
<dbReference type="EMBL" id="VJMH01000190">
    <property type="protein sequence ID" value="KAF0717990.1"/>
    <property type="molecule type" value="Genomic_DNA"/>
</dbReference>
<evidence type="ECO:0000313" key="3">
    <source>
        <dbReference type="Proteomes" id="UP000332933"/>
    </source>
</evidence>
<sequence length="321" mass="35559">MSTMGFVSMLRSHRNLLALVNSFQDGLFHDMLSFKPLKRIRLHCMPVLEMIYYEMPVIDAVARPWLAVHGTDRLQRLAAHLDVAYQILLLVYGAYTGDVAVLGTFDVAAPHFVVYVDGVSDVPVAFPFLDIAVIGGSLAAVAHLVQHDVPDSSLRSAMEYAAANGHLAIVEALARRYPSTASLALPLLHTAKGNHVDVVDYFLPRCAPFEQSLALNAAVRRGAVHTTRRLLEVIEFFHGDEWHLESPAQKGQLDVLRLVLDNDIYDLGHRSWMVERCVWSAVCFQQLDTVAWLLSLNCVCATSSHISRAGSDGKLAMLEFL</sequence>
<reference evidence="2 3" key="1">
    <citation type="submission" date="2019-03" db="EMBL/GenBank/DDBJ databases">
        <authorList>
            <person name="Gaulin E."/>
            <person name="Dumas B."/>
        </authorList>
    </citation>
    <scope>NUCLEOTIDE SEQUENCE [LARGE SCALE GENOMIC DNA]</scope>
    <source>
        <strain evidence="2">CBS 568.67</strain>
    </source>
</reference>
<evidence type="ECO:0000313" key="1">
    <source>
        <dbReference type="EMBL" id="KAF0717990.1"/>
    </source>
</evidence>
<dbReference type="PANTHER" id="PTHR46586">
    <property type="entry name" value="ANKYRIN REPEAT-CONTAINING PROTEIN"/>
    <property type="match status" value="1"/>
</dbReference>
<reference evidence="1" key="2">
    <citation type="submission" date="2019-06" db="EMBL/GenBank/DDBJ databases">
        <title>Genomics analysis of Aphanomyces spp. identifies a new class of oomycete effector associated with host adaptation.</title>
        <authorList>
            <person name="Gaulin E."/>
        </authorList>
    </citation>
    <scope>NUCLEOTIDE SEQUENCE</scope>
    <source>
        <strain evidence="1">CBS 578.67</strain>
    </source>
</reference>
<keyword evidence="3" id="KW-1185">Reference proteome</keyword>
<dbReference type="Proteomes" id="UP000332933">
    <property type="component" value="Unassembled WGS sequence"/>
</dbReference>
<evidence type="ECO:0000313" key="2">
    <source>
        <dbReference type="EMBL" id="VFT79181.1"/>
    </source>
</evidence>
<dbReference type="InterPro" id="IPR036770">
    <property type="entry name" value="Ankyrin_rpt-contain_sf"/>
</dbReference>
<dbReference type="PANTHER" id="PTHR46586:SF3">
    <property type="entry name" value="ANKYRIN REPEAT-CONTAINING PROTEIN"/>
    <property type="match status" value="1"/>
</dbReference>
<gene>
    <name evidence="2" type="primary">Aste57867_1976</name>
    <name evidence="1" type="ORF">As57867_001974</name>
    <name evidence="2" type="ORF">ASTE57867_1976</name>
</gene>
<accession>A0A485KAS8</accession>
<dbReference type="OrthoDB" id="539213at2759"/>
<dbReference type="AlphaFoldDB" id="A0A485KAS8"/>